<keyword evidence="2" id="KW-0560">Oxidoreductase</keyword>
<dbReference type="InterPro" id="IPR002347">
    <property type="entry name" value="SDR_fam"/>
</dbReference>
<dbReference type="PANTHER" id="PTHR44196:SF4">
    <property type="entry name" value="SHORT CHAIN DEHYDROGENASE"/>
    <property type="match status" value="1"/>
</dbReference>
<dbReference type="Proteomes" id="UP000514752">
    <property type="component" value="Chromosome"/>
</dbReference>
<comment type="similarity">
    <text evidence="1">Belongs to the short-chain dehydrogenases/reductases (SDR) family.</text>
</comment>
<gene>
    <name evidence="3" type="ORF">H3L94_07255</name>
</gene>
<dbReference type="EMBL" id="CP059567">
    <property type="protein sequence ID" value="QMT39671.1"/>
    <property type="molecule type" value="Genomic_DNA"/>
</dbReference>
<dbReference type="RefSeq" id="WP_009119288.1">
    <property type="nucleotide sequence ID" value="NZ_CP059567.1"/>
</dbReference>
<dbReference type="AlphaFoldDB" id="A0A7D7S753"/>
<reference evidence="3 4" key="1">
    <citation type="submission" date="2020-07" db="EMBL/GenBank/DDBJ databases">
        <title>Genomic diversity of species in the Neisseriaceae family.</title>
        <authorList>
            <person name="Vincent A.T."/>
            <person name="Bernet E."/>
            <person name="Veyrier F.J."/>
        </authorList>
    </citation>
    <scope>NUCLEOTIDE SEQUENCE [LARGE SCALE GENOMIC DNA]</scope>
    <source>
        <strain evidence="3 4">DSM 22244</strain>
    </source>
</reference>
<dbReference type="PANTHER" id="PTHR44196">
    <property type="entry name" value="DEHYDROGENASE/REDUCTASE SDR FAMILY MEMBER 7B"/>
    <property type="match status" value="1"/>
</dbReference>
<evidence type="ECO:0000313" key="3">
    <source>
        <dbReference type="EMBL" id="QMT39671.1"/>
    </source>
</evidence>
<evidence type="ECO:0000256" key="2">
    <source>
        <dbReference type="ARBA" id="ARBA00023002"/>
    </source>
</evidence>
<dbReference type="GO" id="GO:0016491">
    <property type="term" value="F:oxidoreductase activity"/>
    <property type="evidence" value="ECO:0007669"/>
    <property type="project" value="UniProtKB-KW"/>
</dbReference>
<dbReference type="Pfam" id="PF00106">
    <property type="entry name" value="adh_short"/>
    <property type="match status" value="1"/>
</dbReference>
<name>A0A7D7S753_9NEIS</name>
<dbReference type="PRINTS" id="PR00081">
    <property type="entry name" value="GDHRDH"/>
</dbReference>
<evidence type="ECO:0000313" key="4">
    <source>
        <dbReference type="Proteomes" id="UP000514752"/>
    </source>
</evidence>
<dbReference type="InterPro" id="IPR036291">
    <property type="entry name" value="NAD(P)-bd_dom_sf"/>
</dbReference>
<proteinExistence type="inferred from homology"/>
<dbReference type="SUPFAM" id="SSF51735">
    <property type="entry name" value="NAD(P)-binding Rossmann-fold domains"/>
    <property type="match status" value="1"/>
</dbReference>
<protein>
    <submittedName>
        <fullName evidence="3">SDR family oxidoreductase</fullName>
    </submittedName>
</protein>
<dbReference type="Gene3D" id="3.40.50.720">
    <property type="entry name" value="NAD(P)-binding Rossmann-like Domain"/>
    <property type="match status" value="1"/>
</dbReference>
<dbReference type="KEGG" id="nsg:H3L94_07255"/>
<organism evidence="3 4">
    <name type="scientific">Neisseria shayeganii</name>
    <dbReference type="NCBI Taxonomy" id="607712"/>
    <lineage>
        <taxon>Bacteria</taxon>
        <taxon>Pseudomonadati</taxon>
        <taxon>Pseudomonadota</taxon>
        <taxon>Betaproteobacteria</taxon>
        <taxon>Neisseriales</taxon>
        <taxon>Neisseriaceae</taxon>
        <taxon>Neisseria</taxon>
    </lineage>
</organism>
<accession>A0A7D7S753</accession>
<dbReference type="GO" id="GO:0016020">
    <property type="term" value="C:membrane"/>
    <property type="evidence" value="ECO:0007669"/>
    <property type="project" value="TreeGrafter"/>
</dbReference>
<dbReference type="NCBIfam" id="NF006431">
    <property type="entry name" value="PRK08703.1"/>
    <property type="match status" value="1"/>
</dbReference>
<sequence>MKLQNKVILVTGASQGIGAEAARACAAEGATVVLVARHQKKLEKVYDEIVAAGWPEPYAVVFDLLTAEEKEFAQLAATVAEATGRRLDGIIHSAAYFYALSPLDFQTVAEWVNQYRINTVAPMGLTRAFLPLLQASEDASVVFVGESHSETPQAYWGGFGASKAALNYLCKVVADEWSRFPNMRANVLIPGAVNSPQRLKTHPGEANSERRKLSDIAPAFVYWQSAESKGRSGEIVYL</sequence>
<evidence type="ECO:0000256" key="1">
    <source>
        <dbReference type="ARBA" id="ARBA00006484"/>
    </source>
</evidence>